<dbReference type="Proteomes" id="UP000593578">
    <property type="component" value="Unassembled WGS sequence"/>
</dbReference>
<dbReference type="PANTHER" id="PTHR31807">
    <property type="entry name" value="AUGMIN FAMILY MEMBER"/>
    <property type="match status" value="1"/>
</dbReference>
<evidence type="ECO:0000256" key="2">
    <source>
        <dbReference type="SAM" id="MobiDB-lite"/>
    </source>
</evidence>
<gene>
    <name evidence="3" type="ORF">Gorai_016412</name>
</gene>
<protein>
    <submittedName>
        <fullName evidence="3">Uncharacterized protein</fullName>
    </submittedName>
</protein>
<dbReference type="GO" id="GO:0008017">
    <property type="term" value="F:microtubule binding"/>
    <property type="evidence" value="ECO:0007669"/>
    <property type="project" value="TreeGrafter"/>
</dbReference>
<name>A0A7J8P8Y8_GOSRA</name>
<dbReference type="GO" id="GO:0005737">
    <property type="term" value="C:cytoplasm"/>
    <property type="evidence" value="ECO:0007669"/>
    <property type="project" value="TreeGrafter"/>
</dbReference>
<dbReference type="AlphaFoldDB" id="A0A7J8P8Y8"/>
<comment type="similarity">
    <text evidence="1">Belongs to the QWRF family.</text>
</comment>
<dbReference type="PANTHER" id="PTHR31807:SF38">
    <property type="entry name" value="QWRF MOTIF-CONTAINING PROTEIN 9"/>
    <property type="match status" value="1"/>
</dbReference>
<reference evidence="3 4" key="1">
    <citation type="journal article" date="2019" name="Genome Biol. Evol.">
        <title>Insights into the evolution of the New World diploid cottons (Gossypium, subgenus Houzingenia) based on genome sequencing.</title>
        <authorList>
            <person name="Grover C.E."/>
            <person name="Arick M.A. 2nd"/>
            <person name="Thrash A."/>
            <person name="Conover J.L."/>
            <person name="Sanders W.S."/>
            <person name="Peterson D.G."/>
            <person name="Frelichowski J.E."/>
            <person name="Scheffler J.A."/>
            <person name="Scheffler B.E."/>
            <person name="Wendel J.F."/>
        </authorList>
    </citation>
    <scope>NUCLEOTIDE SEQUENCE [LARGE SCALE GENOMIC DNA]</scope>
    <source>
        <strain evidence="3">8</strain>
        <tissue evidence="3">Leaf</tissue>
    </source>
</reference>
<evidence type="ECO:0000256" key="1">
    <source>
        <dbReference type="ARBA" id="ARBA00010016"/>
    </source>
</evidence>
<dbReference type="GO" id="GO:0051225">
    <property type="term" value="P:spindle assembly"/>
    <property type="evidence" value="ECO:0007669"/>
    <property type="project" value="TreeGrafter"/>
</dbReference>
<feature type="compositionally biased region" description="Low complexity" evidence="2">
    <location>
        <begin position="53"/>
        <end position="67"/>
    </location>
</feature>
<proteinExistence type="inferred from homology"/>
<dbReference type="EMBL" id="JABEZZ010000005">
    <property type="protein sequence ID" value="MBA0585644.1"/>
    <property type="molecule type" value="Genomic_DNA"/>
</dbReference>
<organism evidence="3 4">
    <name type="scientific">Gossypium raimondii</name>
    <name type="common">Peruvian cotton</name>
    <name type="synonym">Gossypium klotzschianum subsp. raimondii</name>
    <dbReference type="NCBI Taxonomy" id="29730"/>
    <lineage>
        <taxon>Eukaryota</taxon>
        <taxon>Viridiplantae</taxon>
        <taxon>Streptophyta</taxon>
        <taxon>Embryophyta</taxon>
        <taxon>Tracheophyta</taxon>
        <taxon>Spermatophyta</taxon>
        <taxon>Magnoliopsida</taxon>
        <taxon>eudicotyledons</taxon>
        <taxon>Gunneridae</taxon>
        <taxon>Pentapetalae</taxon>
        <taxon>rosids</taxon>
        <taxon>malvids</taxon>
        <taxon>Malvales</taxon>
        <taxon>Malvaceae</taxon>
        <taxon>Malvoideae</taxon>
        <taxon>Gossypium</taxon>
    </lineage>
</organism>
<dbReference type="InterPro" id="IPR007573">
    <property type="entry name" value="QWRF"/>
</dbReference>
<accession>A0A7J8P8Y8</accession>
<feature type="region of interest" description="Disordered" evidence="2">
    <location>
        <begin position="51"/>
        <end position="74"/>
    </location>
</feature>
<dbReference type="Pfam" id="PF04484">
    <property type="entry name" value="QWRF"/>
    <property type="match status" value="1"/>
</dbReference>
<evidence type="ECO:0000313" key="3">
    <source>
        <dbReference type="EMBL" id="MBA0585644.1"/>
    </source>
</evidence>
<dbReference type="GO" id="GO:0005880">
    <property type="term" value="C:nuclear microtubule"/>
    <property type="evidence" value="ECO:0007669"/>
    <property type="project" value="TreeGrafter"/>
</dbReference>
<evidence type="ECO:0000313" key="4">
    <source>
        <dbReference type="Proteomes" id="UP000593578"/>
    </source>
</evidence>
<sequence>MACTDERNRLNDSINGNVLGPLQDSMADNRDITAVTPIESKAQRGLVAFDTESVSSGSTSGSSQSSSAKIDVKRGPQGIMVSTRSWQQTANRIGENKVLDANLLRLLHNWWLQWRFVNARVDATLSSQRSNAEVQL</sequence>
<comment type="caution">
    <text evidence="3">The sequence shown here is derived from an EMBL/GenBank/DDBJ whole genome shotgun (WGS) entry which is preliminary data.</text>
</comment>